<dbReference type="Gene3D" id="3.40.50.300">
    <property type="entry name" value="P-loop containing nucleotide triphosphate hydrolases"/>
    <property type="match status" value="1"/>
</dbReference>
<gene>
    <name evidence="2" type="ORF">GCM10022419_118340</name>
</gene>
<dbReference type="InterPro" id="IPR049945">
    <property type="entry name" value="AAA_22"/>
</dbReference>
<dbReference type="InterPro" id="IPR027417">
    <property type="entry name" value="P-loop_NTPase"/>
</dbReference>
<dbReference type="SUPFAM" id="SSF52540">
    <property type="entry name" value="P-loop containing nucleoside triphosphate hydrolases"/>
    <property type="match status" value="1"/>
</dbReference>
<sequence length="532" mass="60020">MRPPRAKYFNTTGPCGPQHHYMLPPTQRLPQARELIEMDRYFVLHAPRQTGKTTVLDALASGLTAEGDIAALSFSCERAKSAGDDVEWAESLLLDSLREAADLSSWPEELLPPDPWPQVTPGSRFGAALREWCRRCPRRVVLFLDEIDALQGNSLVSILSQLRDGHNRRSKGYPFPASMVLCGLRDLRDYKVASGGELGRSNPASPFNIVTESLRLGDFTADEIAELYDQHTQATGQEFTKDAVDRVFELTQGQPWLVNALAFEIILQIGETAAITTGQVEDAKERLIRKRATHLDSLVARLREPRVERVIEPILAGTWPDTDSSFDDDVSYVHDLGLIRATRELEIANPIYREVLLRILGQRTERFVLADPHSFVLPDGRFDLPRLLREFVVFWREHGEVLICQEGYHEAACQIILMAFLHRLVNGGGQCDREYAAGTKRLDVLVRWPYTSPEGERLVQREAMELKVWRAGETDPTPDGLAQLDRYLDRLTLHTGALVIFDRRPEALPWKERGGFEQAATPSGRQVTVLRV</sequence>
<dbReference type="Proteomes" id="UP001500630">
    <property type="component" value="Unassembled WGS sequence"/>
</dbReference>
<feature type="domain" description="ORC1/DEAH AAA+ ATPase" evidence="1">
    <location>
        <begin position="42"/>
        <end position="189"/>
    </location>
</feature>
<dbReference type="RefSeq" id="WP_345576539.1">
    <property type="nucleotide sequence ID" value="NZ_BAABDQ010000050.1"/>
</dbReference>
<keyword evidence="3" id="KW-1185">Reference proteome</keyword>
<dbReference type="Pfam" id="PF13401">
    <property type="entry name" value="AAA_22"/>
    <property type="match status" value="1"/>
</dbReference>
<organism evidence="2 3">
    <name type="scientific">Nonomuraea rosea</name>
    <dbReference type="NCBI Taxonomy" id="638574"/>
    <lineage>
        <taxon>Bacteria</taxon>
        <taxon>Bacillati</taxon>
        <taxon>Actinomycetota</taxon>
        <taxon>Actinomycetes</taxon>
        <taxon>Streptosporangiales</taxon>
        <taxon>Streptosporangiaceae</taxon>
        <taxon>Nonomuraea</taxon>
    </lineage>
</organism>
<comment type="caution">
    <text evidence="2">The sequence shown here is derived from an EMBL/GenBank/DDBJ whole genome shotgun (WGS) entry which is preliminary data.</text>
</comment>
<evidence type="ECO:0000313" key="2">
    <source>
        <dbReference type="EMBL" id="GAA3613556.1"/>
    </source>
</evidence>
<reference evidence="3" key="1">
    <citation type="journal article" date="2019" name="Int. J. Syst. Evol. Microbiol.">
        <title>The Global Catalogue of Microorganisms (GCM) 10K type strain sequencing project: providing services to taxonomists for standard genome sequencing and annotation.</title>
        <authorList>
            <consortium name="The Broad Institute Genomics Platform"/>
            <consortium name="The Broad Institute Genome Sequencing Center for Infectious Disease"/>
            <person name="Wu L."/>
            <person name="Ma J."/>
        </authorList>
    </citation>
    <scope>NUCLEOTIDE SEQUENCE [LARGE SCALE GENOMIC DNA]</scope>
    <source>
        <strain evidence="3">JCM 17326</strain>
    </source>
</reference>
<evidence type="ECO:0000313" key="3">
    <source>
        <dbReference type="Proteomes" id="UP001500630"/>
    </source>
</evidence>
<protein>
    <recommendedName>
        <fullName evidence="1">ORC1/DEAH AAA+ ATPase domain-containing protein</fullName>
    </recommendedName>
</protein>
<proteinExistence type="predicted"/>
<accession>A0ABP6ZP18</accession>
<evidence type="ECO:0000259" key="1">
    <source>
        <dbReference type="Pfam" id="PF13401"/>
    </source>
</evidence>
<dbReference type="EMBL" id="BAABDQ010000050">
    <property type="protein sequence ID" value="GAA3613556.1"/>
    <property type="molecule type" value="Genomic_DNA"/>
</dbReference>
<name>A0ABP6ZP18_9ACTN</name>